<dbReference type="InParanoid" id="W7WYA1"/>
<organism evidence="2 3">
    <name type="scientific">Tetrahymena thermophila (strain SB210)</name>
    <dbReference type="NCBI Taxonomy" id="312017"/>
    <lineage>
        <taxon>Eukaryota</taxon>
        <taxon>Sar</taxon>
        <taxon>Alveolata</taxon>
        <taxon>Ciliophora</taxon>
        <taxon>Intramacronucleata</taxon>
        <taxon>Oligohymenophorea</taxon>
        <taxon>Hymenostomatida</taxon>
        <taxon>Tetrahymenina</taxon>
        <taxon>Tetrahymenidae</taxon>
        <taxon>Tetrahymena</taxon>
    </lineage>
</organism>
<gene>
    <name evidence="2" type="ORF">TTHERM_000614683</name>
</gene>
<accession>W7WYA1</accession>
<sequence>MKSQLLAIQLVLVCKIKYQNQLCYLQTLQYCKVSYAINLIVTIVIQKQICLKLFCQHYRQILYVIYIYLSQNNDLDNYFLLLFLLNLVNQQVFLLCFNILFFIRKQKYLIKQTPIIGIKKLSKLTNKEMDKDSDQKPRLLKTAEKHKQEQNQVELLIQKLKDKFKYKQFRIESLRTFNQYQQDKKLKLKMEQMEETYPLIIINSFAFTYYINRKQTNIRRLGFSVGVMCTCYFLMVFFGEEQMFYRNLLLHDSPQQSYLRQKFINVFPDSYYTKSLIEIENQKKKLIQTEKPQPIQLN</sequence>
<dbReference type="Proteomes" id="UP000009168">
    <property type="component" value="Unassembled WGS sequence"/>
</dbReference>
<evidence type="ECO:0000313" key="2">
    <source>
        <dbReference type="EMBL" id="EWS71830.1"/>
    </source>
</evidence>
<evidence type="ECO:0000313" key="3">
    <source>
        <dbReference type="Proteomes" id="UP000009168"/>
    </source>
</evidence>
<dbReference type="RefSeq" id="XP_012655623.1">
    <property type="nucleotide sequence ID" value="XM_012800169.1"/>
</dbReference>
<reference evidence="3" key="1">
    <citation type="journal article" date="2006" name="PLoS Biol.">
        <title>Macronuclear genome sequence of the ciliate Tetrahymena thermophila, a model eukaryote.</title>
        <authorList>
            <person name="Eisen J.A."/>
            <person name="Coyne R.S."/>
            <person name="Wu M."/>
            <person name="Wu D."/>
            <person name="Thiagarajan M."/>
            <person name="Wortman J.R."/>
            <person name="Badger J.H."/>
            <person name="Ren Q."/>
            <person name="Amedeo P."/>
            <person name="Jones K.M."/>
            <person name="Tallon L.J."/>
            <person name="Delcher A.L."/>
            <person name="Salzberg S.L."/>
            <person name="Silva J.C."/>
            <person name="Haas B.J."/>
            <person name="Majoros W.H."/>
            <person name="Farzad M."/>
            <person name="Carlton J.M."/>
            <person name="Smith R.K. Jr."/>
            <person name="Garg J."/>
            <person name="Pearlman R.E."/>
            <person name="Karrer K.M."/>
            <person name="Sun L."/>
            <person name="Manning G."/>
            <person name="Elde N.C."/>
            <person name="Turkewitz A.P."/>
            <person name="Asai D.J."/>
            <person name="Wilkes D.E."/>
            <person name="Wang Y."/>
            <person name="Cai H."/>
            <person name="Collins K."/>
            <person name="Stewart B.A."/>
            <person name="Lee S.R."/>
            <person name="Wilamowska K."/>
            <person name="Weinberg Z."/>
            <person name="Ruzzo W.L."/>
            <person name="Wloga D."/>
            <person name="Gaertig J."/>
            <person name="Frankel J."/>
            <person name="Tsao C.-C."/>
            <person name="Gorovsky M.A."/>
            <person name="Keeling P.J."/>
            <person name="Waller R.F."/>
            <person name="Patron N.J."/>
            <person name="Cherry J.M."/>
            <person name="Stover N.A."/>
            <person name="Krieger C.J."/>
            <person name="del Toro C."/>
            <person name="Ryder H.F."/>
            <person name="Williamson S.C."/>
            <person name="Barbeau R.A."/>
            <person name="Hamilton E.P."/>
            <person name="Orias E."/>
        </authorList>
    </citation>
    <scope>NUCLEOTIDE SEQUENCE [LARGE SCALE GENOMIC DNA]</scope>
    <source>
        <strain evidence="3">SB210</strain>
    </source>
</reference>
<proteinExistence type="predicted"/>
<dbReference type="GeneID" id="24439817"/>
<dbReference type="KEGG" id="tet:TTHERM_000614683"/>
<keyword evidence="1 2" id="KW-0812">Transmembrane</keyword>
<dbReference type="EMBL" id="GG662448">
    <property type="protein sequence ID" value="EWS71830.1"/>
    <property type="molecule type" value="Genomic_DNA"/>
</dbReference>
<keyword evidence="3" id="KW-1185">Reference proteome</keyword>
<dbReference type="AlphaFoldDB" id="W7WYA1"/>
<feature type="transmembrane region" description="Helical" evidence="1">
    <location>
        <begin position="78"/>
        <end position="103"/>
    </location>
</feature>
<feature type="transmembrane region" description="Helical" evidence="1">
    <location>
        <begin position="218"/>
        <end position="238"/>
    </location>
</feature>
<evidence type="ECO:0000256" key="1">
    <source>
        <dbReference type="SAM" id="Phobius"/>
    </source>
</evidence>
<name>W7WYA1_TETTS</name>
<keyword evidence="1" id="KW-0472">Membrane</keyword>
<keyword evidence="1" id="KW-1133">Transmembrane helix</keyword>
<protein>
    <submittedName>
        <fullName evidence="2">Transmembrane protein, putative</fullName>
    </submittedName>
</protein>